<keyword evidence="5 6" id="KW-0560">Oxidoreductase</keyword>
<dbReference type="Pfam" id="PF02771">
    <property type="entry name" value="Acyl-CoA_dh_N"/>
    <property type="match status" value="1"/>
</dbReference>
<dbReference type="GO" id="GO:0003995">
    <property type="term" value="F:acyl-CoA dehydrogenase activity"/>
    <property type="evidence" value="ECO:0007669"/>
    <property type="project" value="TreeGrafter"/>
</dbReference>
<dbReference type="SUPFAM" id="SSF56645">
    <property type="entry name" value="Acyl-CoA dehydrogenase NM domain-like"/>
    <property type="match status" value="1"/>
</dbReference>
<comment type="caution">
    <text evidence="10">The sequence shown here is derived from an EMBL/GenBank/DDBJ whole genome shotgun (WGS) entry which is preliminary data.</text>
</comment>
<keyword evidence="4 6" id="KW-0274">FAD</keyword>
<organism evidence="10 11">
    <name type="scientific">Streptomyces antimycoticus</name>
    <dbReference type="NCBI Taxonomy" id="68175"/>
    <lineage>
        <taxon>Bacteria</taxon>
        <taxon>Bacillati</taxon>
        <taxon>Actinomycetota</taxon>
        <taxon>Actinomycetes</taxon>
        <taxon>Kitasatosporales</taxon>
        <taxon>Streptomycetaceae</taxon>
        <taxon>Streptomyces</taxon>
        <taxon>Streptomyces violaceusniger group</taxon>
    </lineage>
</organism>
<evidence type="ECO:0000256" key="3">
    <source>
        <dbReference type="ARBA" id="ARBA00022630"/>
    </source>
</evidence>
<dbReference type="InterPro" id="IPR037069">
    <property type="entry name" value="AcylCoA_DH/ox_N_sf"/>
</dbReference>
<dbReference type="EMBL" id="BJHV01000001">
    <property type="protein sequence ID" value="GDY48541.1"/>
    <property type="molecule type" value="Genomic_DNA"/>
</dbReference>
<dbReference type="GO" id="GO:0050660">
    <property type="term" value="F:flavin adenine dinucleotide binding"/>
    <property type="evidence" value="ECO:0007669"/>
    <property type="project" value="InterPro"/>
</dbReference>
<accession>A0A4D4KHA7</accession>
<feature type="domain" description="Acyl-CoA oxidase/dehydrogenase middle" evidence="8">
    <location>
        <begin position="118"/>
        <end position="208"/>
    </location>
</feature>
<dbReference type="InterPro" id="IPR046373">
    <property type="entry name" value="Acyl-CoA_Oxase/DH_mid-dom_sf"/>
</dbReference>
<evidence type="ECO:0000256" key="2">
    <source>
        <dbReference type="ARBA" id="ARBA00009347"/>
    </source>
</evidence>
<evidence type="ECO:0000259" key="8">
    <source>
        <dbReference type="Pfam" id="PF02770"/>
    </source>
</evidence>
<name>A0A4D4KHA7_9ACTN</name>
<dbReference type="InterPro" id="IPR036250">
    <property type="entry name" value="AcylCo_DH-like_C"/>
</dbReference>
<dbReference type="Pfam" id="PF02770">
    <property type="entry name" value="Acyl-CoA_dh_M"/>
    <property type="match status" value="1"/>
</dbReference>
<evidence type="ECO:0000256" key="5">
    <source>
        <dbReference type="ARBA" id="ARBA00023002"/>
    </source>
</evidence>
<evidence type="ECO:0000259" key="7">
    <source>
        <dbReference type="Pfam" id="PF00441"/>
    </source>
</evidence>
<dbReference type="GO" id="GO:0005737">
    <property type="term" value="C:cytoplasm"/>
    <property type="evidence" value="ECO:0007669"/>
    <property type="project" value="TreeGrafter"/>
</dbReference>
<dbReference type="GO" id="GO:0033539">
    <property type="term" value="P:fatty acid beta-oxidation using acyl-CoA dehydrogenase"/>
    <property type="evidence" value="ECO:0007669"/>
    <property type="project" value="TreeGrafter"/>
</dbReference>
<sequence>MGHEPEIPGRDQQWVDVGRTAASAIRAVRPAGTPWSRAQLLETFVGLRSTGYLGSTIAKKAGGAGLELGQFASLTEGLASSAPFLSNHSVQRFIARSGSPEAKQQVLPGLLGGTSIGAVAVTEPQGGSSLKNLRTRILPGRKTLILTGRKGWVTHAMTADIAAVLAADEQGNRVRVLVDLAAPGVVREPLRARGLRHLTFGTLLFNEVEIETWRILDEDGAAGAKAGFGVARVLVAVQAVALAFQALDQTAQYLATRTARGVRVIDLDITTQRLGALVAELQGARLLAYHAVEAVEAGHESAAALASGAKAHACAVAVRACTDLVAMCAGHGLDLGTGIADYRDDAEMLATADGTGLVNSILWGAYVKSHLAGCC</sequence>
<dbReference type="CDD" id="cd00567">
    <property type="entry name" value="ACAD"/>
    <property type="match status" value="1"/>
</dbReference>
<dbReference type="PANTHER" id="PTHR48083">
    <property type="entry name" value="MEDIUM-CHAIN SPECIFIC ACYL-COA DEHYDROGENASE, MITOCHONDRIAL-RELATED"/>
    <property type="match status" value="1"/>
</dbReference>
<evidence type="ECO:0000256" key="4">
    <source>
        <dbReference type="ARBA" id="ARBA00022827"/>
    </source>
</evidence>
<dbReference type="PANTHER" id="PTHR48083:SF2">
    <property type="entry name" value="MEDIUM-CHAIN SPECIFIC ACYL-COA DEHYDROGENASE, MITOCHONDRIAL"/>
    <property type="match status" value="1"/>
</dbReference>
<gene>
    <name evidence="10" type="ORF">SANT12839_094230</name>
</gene>
<protein>
    <submittedName>
        <fullName evidence="10">Acyl-CoA dehydrogenase</fullName>
    </submittedName>
</protein>
<dbReference type="Gene3D" id="2.40.110.10">
    <property type="entry name" value="Butyryl-CoA Dehydrogenase, subunit A, domain 2"/>
    <property type="match status" value="1"/>
</dbReference>
<evidence type="ECO:0000313" key="10">
    <source>
        <dbReference type="EMBL" id="GDY48541.1"/>
    </source>
</evidence>
<evidence type="ECO:0000259" key="9">
    <source>
        <dbReference type="Pfam" id="PF02771"/>
    </source>
</evidence>
<dbReference type="InterPro" id="IPR006091">
    <property type="entry name" value="Acyl-CoA_Oxase/DH_mid-dom"/>
</dbReference>
<feature type="domain" description="Acyl-CoA dehydrogenase/oxidase C-terminal" evidence="7">
    <location>
        <begin position="219"/>
        <end position="356"/>
    </location>
</feature>
<dbReference type="InterPro" id="IPR009075">
    <property type="entry name" value="AcylCo_DH/oxidase_C"/>
</dbReference>
<dbReference type="Pfam" id="PF00441">
    <property type="entry name" value="Acyl-CoA_dh_1"/>
    <property type="match status" value="1"/>
</dbReference>
<dbReference type="SUPFAM" id="SSF47203">
    <property type="entry name" value="Acyl-CoA dehydrogenase C-terminal domain-like"/>
    <property type="match status" value="1"/>
</dbReference>
<comment type="cofactor">
    <cofactor evidence="1 6">
        <name>FAD</name>
        <dbReference type="ChEBI" id="CHEBI:57692"/>
    </cofactor>
</comment>
<feature type="domain" description="Acyl-CoA dehydrogenase/oxidase N-terminal" evidence="9">
    <location>
        <begin position="42"/>
        <end position="113"/>
    </location>
</feature>
<keyword evidence="11" id="KW-1185">Reference proteome</keyword>
<dbReference type="InterPro" id="IPR013786">
    <property type="entry name" value="AcylCoA_DH/ox_N"/>
</dbReference>
<dbReference type="InterPro" id="IPR050741">
    <property type="entry name" value="Acyl-CoA_dehydrogenase"/>
</dbReference>
<evidence type="ECO:0000256" key="6">
    <source>
        <dbReference type="RuleBase" id="RU362125"/>
    </source>
</evidence>
<proteinExistence type="inferred from homology"/>
<reference evidence="10 11" key="1">
    <citation type="journal article" date="2020" name="Int. J. Syst. Evol. Microbiol.">
        <title>Reclassification of Streptomyces castelarensis and Streptomyces sporoclivatus as later heterotypic synonyms of Streptomyces antimycoticus.</title>
        <authorList>
            <person name="Komaki H."/>
            <person name="Tamura T."/>
        </authorList>
    </citation>
    <scope>NUCLEOTIDE SEQUENCE [LARGE SCALE GENOMIC DNA]</scope>
    <source>
        <strain evidence="10 11">NBRC 12839</strain>
    </source>
</reference>
<dbReference type="InterPro" id="IPR009100">
    <property type="entry name" value="AcylCoA_DH/oxidase_NM_dom_sf"/>
</dbReference>
<comment type="similarity">
    <text evidence="2 6">Belongs to the acyl-CoA dehydrogenase family.</text>
</comment>
<dbReference type="Proteomes" id="UP000299290">
    <property type="component" value="Unassembled WGS sequence"/>
</dbReference>
<dbReference type="AlphaFoldDB" id="A0A4D4KHA7"/>
<evidence type="ECO:0000313" key="11">
    <source>
        <dbReference type="Proteomes" id="UP000299290"/>
    </source>
</evidence>
<evidence type="ECO:0000256" key="1">
    <source>
        <dbReference type="ARBA" id="ARBA00001974"/>
    </source>
</evidence>
<dbReference type="Gene3D" id="1.20.140.10">
    <property type="entry name" value="Butyryl-CoA Dehydrogenase, subunit A, domain 3"/>
    <property type="match status" value="1"/>
</dbReference>
<keyword evidence="3 6" id="KW-0285">Flavoprotein</keyword>
<dbReference type="Gene3D" id="1.10.540.10">
    <property type="entry name" value="Acyl-CoA dehydrogenase/oxidase, N-terminal domain"/>
    <property type="match status" value="1"/>
</dbReference>